<dbReference type="InterPro" id="IPR000917">
    <property type="entry name" value="Sulfatase_N"/>
</dbReference>
<protein>
    <submittedName>
        <fullName evidence="3">Sulfatase</fullName>
    </submittedName>
</protein>
<organism evidence="3 4">
    <name type="scientific">Caballeronia calidae</name>
    <dbReference type="NCBI Taxonomy" id="1777139"/>
    <lineage>
        <taxon>Bacteria</taxon>
        <taxon>Pseudomonadati</taxon>
        <taxon>Pseudomonadota</taxon>
        <taxon>Betaproteobacteria</taxon>
        <taxon>Burkholderiales</taxon>
        <taxon>Burkholderiaceae</taxon>
        <taxon>Caballeronia</taxon>
    </lineage>
</organism>
<reference evidence="3" key="1">
    <citation type="submission" date="2016-01" db="EMBL/GenBank/DDBJ databases">
        <authorList>
            <person name="Peeters C."/>
        </authorList>
    </citation>
    <scope>NUCLEOTIDE SEQUENCE</scope>
    <source>
        <strain evidence="3">LMG 29321</strain>
    </source>
</reference>
<evidence type="ECO:0000256" key="1">
    <source>
        <dbReference type="SAM" id="MobiDB-lite"/>
    </source>
</evidence>
<dbReference type="AlphaFoldDB" id="A0A158BGX0"/>
<dbReference type="SUPFAM" id="SSF53649">
    <property type="entry name" value="Alkaline phosphatase-like"/>
    <property type="match status" value="1"/>
</dbReference>
<proteinExistence type="predicted"/>
<dbReference type="CDD" id="cd16142">
    <property type="entry name" value="ARS_like"/>
    <property type="match status" value="1"/>
</dbReference>
<dbReference type="InterPro" id="IPR017850">
    <property type="entry name" value="Alkaline_phosphatase_core_sf"/>
</dbReference>
<evidence type="ECO:0000259" key="2">
    <source>
        <dbReference type="Pfam" id="PF00884"/>
    </source>
</evidence>
<dbReference type="OrthoDB" id="9766107at2"/>
<dbReference type="EMBL" id="FCOX02000011">
    <property type="protein sequence ID" value="SAK69170.1"/>
    <property type="molecule type" value="Genomic_DNA"/>
</dbReference>
<sequence length="557" mass="61428">MTKPNLRRVRYLTGALAAIAAICVLIVPPMVSTAQTQNNAKPAAPAKPPAPAQNNAKPAGNQSSKKPNILVIFGDDIGQTNISAYSKGVVGYTTPNIDRIANEGMIFTDYYAENSCTAGRSTFITGEVTLRTGLSKVGVPGAPVGLQAANITIAQALKPLGYATGQFGKNHLGDRNEYLPTAHGFDEFFGNLYHLNAEEEPERPYYPKNDAAYVKANAPRGVIHSFADGKIQDTGPLTSKRMETIDDETTQAAIDFIQKQAKADKPFFVWMNTTRMHLFTHVRPSMQGQSGMPGNEYADGMIEHDGDVGKLLKTLDDLKITDNTIVVYTTDNGPNQFSWPDAATTPFRSEKDTNWEGAFRVPAMVRWPGHIKANSVSTQMMSGLDWFPTLLAAAGDANIGERLLKGAAVGGKNFKVHLDGYNFMPYLTGQAKEGPRHEFFYFDDDGLLVAMRQDNWKFVFCEQRAPGGFQVWANPFTCLRVPKIFNLRMDPYERADIVSDQYYDWSTKNVYLAQYAVTKVAPFLATFKQYPPSQRPASFSIDQMTDSLMKSLNTTGN</sequence>
<feature type="region of interest" description="Disordered" evidence="1">
    <location>
        <begin position="37"/>
        <end position="66"/>
    </location>
</feature>
<gene>
    <name evidence="3" type="ORF">AWB78_02660</name>
</gene>
<name>A0A158BGX0_9BURK</name>
<dbReference type="Proteomes" id="UP000071859">
    <property type="component" value="Unassembled WGS sequence"/>
</dbReference>
<dbReference type="RefSeq" id="WP_062604988.1">
    <property type="nucleotide sequence ID" value="NZ_FCOX02000011.1"/>
</dbReference>
<dbReference type="Gene3D" id="3.40.720.10">
    <property type="entry name" value="Alkaline Phosphatase, subunit A"/>
    <property type="match status" value="1"/>
</dbReference>
<feature type="domain" description="Sulfatase N-terminal" evidence="2">
    <location>
        <begin position="67"/>
        <end position="395"/>
    </location>
</feature>
<accession>A0A158BGX0</accession>
<dbReference type="PANTHER" id="PTHR43751">
    <property type="entry name" value="SULFATASE"/>
    <property type="match status" value="1"/>
</dbReference>
<evidence type="ECO:0000313" key="3">
    <source>
        <dbReference type="EMBL" id="SAK69170.1"/>
    </source>
</evidence>
<dbReference type="Gene3D" id="3.30.1120.10">
    <property type="match status" value="1"/>
</dbReference>
<dbReference type="InterPro" id="IPR052701">
    <property type="entry name" value="GAG_Ulvan_Degrading_Sulfatases"/>
</dbReference>
<dbReference type="PANTHER" id="PTHR43751:SF2">
    <property type="entry name" value="SULFATASE N-TERMINAL DOMAIN-CONTAINING PROTEIN"/>
    <property type="match status" value="1"/>
</dbReference>
<keyword evidence="4" id="KW-1185">Reference proteome</keyword>
<comment type="caution">
    <text evidence="3">The sequence shown here is derived from an EMBL/GenBank/DDBJ whole genome shotgun (WGS) entry which is preliminary data.</text>
</comment>
<evidence type="ECO:0000313" key="4">
    <source>
        <dbReference type="Proteomes" id="UP000071859"/>
    </source>
</evidence>
<dbReference type="Pfam" id="PF00884">
    <property type="entry name" value="Sulfatase"/>
    <property type="match status" value="1"/>
</dbReference>